<evidence type="ECO:0000313" key="3">
    <source>
        <dbReference type="EMBL" id="GAQ91014.1"/>
    </source>
</evidence>
<sequence length="453" mass="50328">MALQARDVPAGASERAGLPDNFEANLLMEHASPSSQAALSDQKRISDANGEDDKEQTEIRGWSTLLEDLKASELQRKREWRAKLVSGSEDALSEIVPDLLEPSSFDRNSLEGQFEGDILNQSQRNHETVPGPLEQSAFGRDDMTDQSEPMTARQSGDLKVEDSSQGQIIQNPVLQLTSSGATSSHAPHSKRRICLRLCFAFMATTMMSALMVVSFASFLLFWEHVNGLLQSEYAGGDQRTGCKVLSRDVDLRTAKLCGTDALRALQPVAGHSAPSHRQTKGELCRFVYYWVAVLQVEFWPKSASLPTRAFAEKPGALLVESCRPGFREVWNVKEGYRINGTYACTYNQARLQQVDLEGRNFSSCPQNPGVRQAHEVDLLNPLAGKILELVSNIGTVYQSFADLLSPEMHAADKMLERGLWLFFVFVASLRLTQRLTRKRATTLALLNPSTQRH</sequence>
<proteinExistence type="predicted"/>
<dbReference type="PANTHER" id="PTHR36779">
    <property type="entry name" value="OSJNBA0083N12.13 PROTEIN"/>
    <property type="match status" value="1"/>
</dbReference>
<dbReference type="EMBL" id="DF237662">
    <property type="protein sequence ID" value="GAQ91014.1"/>
    <property type="molecule type" value="Genomic_DNA"/>
</dbReference>
<feature type="region of interest" description="Disordered" evidence="1">
    <location>
        <begin position="31"/>
        <end position="59"/>
    </location>
</feature>
<feature type="transmembrane region" description="Helical" evidence="2">
    <location>
        <begin position="197"/>
        <end position="222"/>
    </location>
</feature>
<keyword evidence="2" id="KW-0472">Membrane</keyword>
<evidence type="ECO:0000256" key="1">
    <source>
        <dbReference type="SAM" id="MobiDB-lite"/>
    </source>
</evidence>
<name>A0A1Y1IJQ0_KLENI</name>
<dbReference type="Proteomes" id="UP000054558">
    <property type="component" value="Unassembled WGS sequence"/>
</dbReference>
<keyword evidence="4" id="KW-1185">Reference proteome</keyword>
<protein>
    <submittedName>
        <fullName evidence="3">Uncharacterized protein</fullName>
    </submittedName>
</protein>
<organism evidence="3 4">
    <name type="scientific">Klebsormidium nitens</name>
    <name type="common">Green alga</name>
    <name type="synonym">Ulothrix nitens</name>
    <dbReference type="NCBI Taxonomy" id="105231"/>
    <lineage>
        <taxon>Eukaryota</taxon>
        <taxon>Viridiplantae</taxon>
        <taxon>Streptophyta</taxon>
        <taxon>Klebsormidiophyceae</taxon>
        <taxon>Klebsormidiales</taxon>
        <taxon>Klebsormidiaceae</taxon>
        <taxon>Klebsormidium</taxon>
    </lineage>
</organism>
<keyword evidence="2" id="KW-1133">Transmembrane helix</keyword>
<dbReference type="AlphaFoldDB" id="A0A1Y1IJQ0"/>
<dbReference type="OrthoDB" id="1922696at2759"/>
<dbReference type="PANTHER" id="PTHR36779:SF1">
    <property type="entry name" value="OS04G0600400 PROTEIN"/>
    <property type="match status" value="1"/>
</dbReference>
<feature type="region of interest" description="Disordered" evidence="1">
    <location>
        <begin position="122"/>
        <end position="164"/>
    </location>
</feature>
<accession>A0A1Y1IJQ0</accession>
<keyword evidence="2" id="KW-0812">Transmembrane</keyword>
<reference evidence="3 4" key="1">
    <citation type="journal article" date="2014" name="Nat. Commun.">
        <title>Klebsormidium flaccidum genome reveals primary factors for plant terrestrial adaptation.</title>
        <authorList>
            <person name="Hori K."/>
            <person name="Maruyama F."/>
            <person name="Fujisawa T."/>
            <person name="Togashi T."/>
            <person name="Yamamoto N."/>
            <person name="Seo M."/>
            <person name="Sato S."/>
            <person name="Yamada T."/>
            <person name="Mori H."/>
            <person name="Tajima N."/>
            <person name="Moriyama T."/>
            <person name="Ikeuchi M."/>
            <person name="Watanabe M."/>
            <person name="Wada H."/>
            <person name="Kobayashi K."/>
            <person name="Saito M."/>
            <person name="Masuda T."/>
            <person name="Sasaki-Sekimoto Y."/>
            <person name="Mashiguchi K."/>
            <person name="Awai K."/>
            <person name="Shimojima M."/>
            <person name="Masuda S."/>
            <person name="Iwai M."/>
            <person name="Nobusawa T."/>
            <person name="Narise T."/>
            <person name="Kondo S."/>
            <person name="Saito H."/>
            <person name="Sato R."/>
            <person name="Murakawa M."/>
            <person name="Ihara Y."/>
            <person name="Oshima-Yamada Y."/>
            <person name="Ohtaka K."/>
            <person name="Satoh M."/>
            <person name="Sonobe K."/>
            <person name="Ishii M."/>
            <person name="Ohtani R."/>
            <person name="Kanamori-Sato M."/>
            <person name="Honoki R."/>
            <person name="Miyazaki D."/>
            <person name="Mochizuki H."/>
            <person name="Umetsu J."/>
            <person name="Higashi K."/>
            <person name="Shibata D."/>
            <person name="Kamiya Y."/>
            <person name="Sato N."/>
            <person name="Nakamura Y."/>
            <person name="Tabata S."/>
            <person name="Ida S."/>
            <person name="Kurokawa K."/>
            <person name="Ohta H."/>
        </authorList>
    </citation>
    <scope>NUCLEOTIDE SEQUENCE [LARGE SCALE GENOMIC DNA]</scope>
    <source>
        <strain evidence="3 4">NIES-2285</strain>
    </source>
</reference>
<evidence type="ECO:0000256" key="2">
    <source>
        <dbReference type="SAM" id="Phobius"/>
    </source>
</evidence>
<evidence type="ECO:0000313" key="4">
    <source>
        <dbReference type="Proteomes" id="UP000054558"/>
    </source>
</evidence>
<gene>
    <name evidence="3" type="ORF">KFL_007130030</name>
</gene>